<dbReference type="AlphaFoldDB" id="A0A0A9A8X8"/>
<evidence type="ECO:0000313" key="2">
    <source>
        <dbReference type="EMBL" id="JAD48089.1"/>
    </source>
</evidence>
<accession>A0A0A9A8X8</accession>
<evidence type="ECO:0000256" key="1">
    <source>
        <dbReference type="SAM" id="Phobius"/>
    </source>
</evidence>
<reference evidence="2" key="2">
    <citation type="journal article" date="2015" name="Data Brief">
        <title>Shoot transcriptome of the giant reed, Arundo donax.</title>
        <authorList>
            <person name="Barrero R.A."/>
            <person name="Guerrero F.D."/>
            <person name="Moolhuijzen P."/>
            <person name="Goolsby J.A."/>
            <person name="Tidwell J."/>
            <person name="Bellgard S.E."/>
            <person name="Bellgard M.I."/>
        </authorList>
    </citation>
    <scope>NUCLEOTIDE SEQUENCE</scope>
    <source>
        <tissue evidence="2">Shoot tissue taken approximately 20 cm above the soil surface</tissue>
    </source>
</reference>
<reference evidence="2" key="1">
    <citation type="submission" date="2014-09" db="EMBL/GenBank/DDBJ databases">
        <authorList>
            <person name="Magalhaes I.L.F."/>
            <person name="Oliveira U."/>
            <person name="Santos F.R."/>
            <person name="Vidigal T.H.D.A."/>
            <person name="Brescovit A.D."/>
            <person name="Santos A.J."/>
        </authorList>
    </citation>
    <scope>NUCLEOTIDE SEQUENCE</scope>
    <source>
        <tissue evidence="2">Shoot tissue taken approximately 20 cm above the soil surface</tissue>
    </source>
</reference>
<name>A0A0A9A8X8_ARUDO</name>
<protein>
    <submittedName>
        <fullName evidence="2">Uncharacterized protein</fullName>
    </submittedName>
</protein>
<keyword evidence="1" id="KW-0472">Membrane</keyword>
<feature type="transmembrane region" description="Helical" evidence="1">
    <location>
        <begin position="22"/>
        <end position="39"/>
    </location>
</feature>
<sequence length="52" mass="5941">MLRNWHQLKFGSSLVLGSRCEVLVKDIILLVVVLLTCSCKDMSSFMMSHQRS</sequence>
<keyword evidence="1" id="KW-1133">Transmembrane helix</keyword>
<organism evidence="2">
    <name type="scientific">Arundo donax</name>
    <name type="common">Giant reed</name>
    <name type="synonym">Donax arundinaceus</name>
    <dbReference type="NCBI Taxonomy" id="35708"/>
    <lineage>
        <taxon>Eukaryota</taxon>
        <taxon>Viridiplantae</taxon>
        <taxon>Streptophyta</taxon>
        <taxon>Embryophyta</taxon>
        <taxon>Tracheophyta</taxon>
        <taxon>Spermatophyta</taxon>
        <taxon>Magnoliopsida</taxon>
        <taxon>Liliopsida</taxon>
        <taxon>Poales</taxon>
        <taxon>Poaceae</taxon>
        <taxon>PACMAD clade</taxon>
        <taxon>Arundinoideae</taxon>
        <taxon>Arundineae</taxon>
        <taxon>Arundo</taxon>
    </lineage>
</organism>
<proteinExistence type="predicted"/>
<dbReference type="EMBL" id="GBRH01249806">
    <property type="protein sequence ID" value="JAD48089.1"/>
    <property type="molecule type" value="Transcribed_RNA"/>
</dbReference>
<keyword evidence="1" id="KW-0812">Transmembrane</keyword>